<sequence>MTTGSDVAKVEEGANRRIWTAAEDTMVHGGGASAGCTMELRSVVGVHCVVVVAKLGAS</sequence>
<reference evidence="1" key="1">
    <citation type="journal article" date="2023" name="GigaByte">
        <title>Genome assembly of the bearded iris, Iris pallida Lam.</title>
        <authorList>
            <person name="Bruccoleri R.E."/>
            <person name="Oakeley E.J."/>
            <person name="Faust A.M.E."/>
            <person name="Altorfer M."/>
            <person name="Dessus-Babus S."/>
            <person name="Burckhardt D."/>
            <person name="Oertli M."/>
            <person name="Naumann U."/>
            <person name="Petersen F."/>
            <person name="Wong J."/>
        </authorList>
    </citation>
    <scope>NUCLEOTIDE SEQUENCE</scope>
    <source>
        <strain evidence="1">GSM-AAB239-AS_SAM_17_03QT</strain>
    </source>
</reference>
<reference evidence="1" key="2">
    <citation type="submission" date="2023-04" db="EMBL/GenBank/DDBJ databases">
        <authorList>
            <person name="Bruccoleri R.E."/>
            <person name="Oakeley E.J."/>
            <person name="Faust A.-M."/>
            <person name="Dessus-Babus S."/>
            <person name="Altorfer M."/>
            <person name="Burckhardt D."/>
            <person name="Oertli M."/>
            <person name="Naumann U."/>
            <person name="Petersen F."/>
            <person name="Wong J."/>
        </authorList>
    </citation>
    <scope>NUCLEOTIDE SEQUENCE</scope>
    <source>
        <strain evidence="1">GSM-AAB239-AS_SAM_17_03QT</strain>
        <tissue evidence="1">Leaf</tissue>
    </source>
</reference>
<keyword evidence="2" id="KW-1185">Reference proteome</keyword>
<gene>
    <name evidence="1" type="ORF">M6B38_302225</name>
</gene>
<evidence type="ECO:0000313" key="2">
    <source>
        <dbReference type="Proteomes" id="UP001140949"/>
    </source>
</evidence>
<dbReference type="AlphaFoldDB" id="A0AAX6HN39"/>
<accession>A0AAX6HN39</accession>
<name>A0AAX6HN39_IRIPA</name>
<comment type="caution">
    <text evidence="1">The sequence shown here is derived from an EMBL/GenBank/DDBJ whole genome shotgun (WGS) entry which is preliminary data.</text>
</comment>
<protein>
    <submittedName>
        <fullName evidence="1">Uncharacterized protein</fullName>
    </submittedName>
</protein>
<organism evidence="1 2">
    <name type="scientific">Iris pallida</name>
    <name type="common">Sweet iris</name>
    <dbReference type="NCBI Taxonomy" id="29817"/>
    <lineage>
        <taxon>Eukaryota</taxon>
        <taxon>Viridiplantae</taxon>
        <taxon>Streptophyta</taxon>
        <taxon>Embryophyta</taxon>
        <taxon>Tracheophyta</taxon>
        <taxon>Spermatophyta</taxon>
        <taxon>Magnoliopsida</taxon>
        <taxon>Liliopsida</taxon>
        <taxon>Asparagales</taxon>
        <taxon>Iridaceae</taxon>
        <taxon>Iridoideae</taxon>
        <taxon>Irideae</taxon>
        <taxon>Iris</taxon>
    </lineage>
</organism>
<dbReference type="Proteomes" id="UP001140949">
    <property type="component" value="Unassembled WGS sequence"/>
</dbReference>
<evidence type="ECO:0000313" key="1">
    <source>
        <dbReference type="EMBL" id="KAJ6842163.1"/>
    </source>
</evidence>
<proteinExistence type="predicted"/>
<dbReference type="EMBL" id="JANAVB010007800">
    <property type="protein sequence ID" value="KAJ6842163.1"/>
    <property type="molecule type" value="Genomic_DNA"/>
</dbReference>